<dbReference type="Proteomes" id="UP000015854">
    <property type="component" value="Unassembled WGS sequence"/>
</dbReference>
<feature type="transmembrane region" description="Helical" evidence="1">
    <location>
        <begin position="21"/>
        <end position="38"/>
    </location>
</feature>
<evidence type="ECO:0000256" key="1">
    <source>
        <dbReference type="SAM" id="Phobius"/>
    </source>
</evidence>
<evidence type="ECO:0000313" key="2">
    <source>
        <dbReference type="EMBL" id="EQC56807.1"/>
    </source>
</evidence>
<keyword evidence="1" id="KW-0812">Transmembrane</keyword>
<reference evidence="2 3" key="1">
    <citation type="journal article" date="2013" name="ISME J.">
        <title>Multifactorial diversity sustains microbial community stability.</title>
        <authorList>
            <person name="Erkus O."/>
            <person name="de Jager V.C."/>
            <person name="Spus M."/>
            <person name="van Alen-Boerrigter I.J."/>
            <person name="van Rijswijck I.M."/>
            <person name="Hazelwood L."/>
            <person name="Janssen P.W."/>
            <person name="van Hijum S.A."/>
            <person name="Kleerebezem M."/>
            <person name="Smid E.J."/>
        </authorList>
    </citation>
    <scope>NUCLEOTIDE SEQUENCE [LARGE SCALE GENOMIC DNA]</scope>
    <source>
        <strain evidence="2 3">TIFN6</strain>
    </source>
</reference>
<dbReference type="AlphaFoldDB" id="T0SCT8"/>
<keyword evidence="1" id="KW-1133">Transmembrane helix</keyword>
<dbReference type="PATRIC" id="fig|1234876.3.peg.1134"/>
<organism evidence="2 3">
    <name type="scientific">Lactococcus cremoris subsp. cremoris TIFN6</name>
    <dbReference type="NCBI Taxonomy" id="1234876"/>
    <lineage>
        <taxon>Bacteria</taxon>
        <taxon>Bacillati</taxon>
        <taxon>Bacillota</taxon>
        <taxon>Bacilli</taxon>
        <taxon>Lactobacillales</taxon>
        <taxon>Streptococcaceae</taxon>
        <taxon>Lactococcus</taxon>
        <taxon>Lactococcus cremoris subsp. cremoris</taxon>
    </lineage>
</organism>
<evidence type="ECO:0000313" key="3">
    <source>
        <dbReference type="Proteomes" id="UP000015854"/>
    </source>
</evidence>
<name>T0SCT8_LACLC</name>
<protein>
    <submittedName>
        <fullName evidence="2">Uncharacterized protein</fullName>
    </submittedName>
</protein>
<comment type="caution">
    <text evidence="2">The sequence shown here is derived from an EMBL/GenBank/DDBJ whole genome shotgun (WGS) entry which is preliminary data.</text>
</comment>
<keyword evidence="1" id="KW-0472">Membrane</keyword>
<accession>T0SCT8</accession>
<gene>
    <name evidence="2" type="ORF">LLT6_08185</name>
</gene>
<sequence>MIGNKAKKQNFYSKMSKMLDVFSFKLFIGIFMIKINKMDMF</sequence>
<dbReference type="EMBL" id="ATBB01000254">
    <property type="protein sequence ID" value="EQC56807.1"/>
    <property type="molecule type" value="Genomic_DNA"/>
</dbReference>
<proteinExistence type="predicted"/>